<dbReference type="Proteomes" id="UP000286260">
    <property type="component" value="Unassembled WGS sequence"/>
</dbReference>
<evidence type="ECO:0000313" key="3">
    <source>
        <dbReference type="Proteomes" id="UP000286260"/>
    </source>
</evidence>
<evidence type="ECO:0000313" key="2">
    <source>
        <dbReference type="EMBL" id="RHC80693.1"/>
    </source>
</evidence>
<proteinExistence type="predicted"/>
<dbReference type="AlphaFoldDB" id="A0A3R6NI13"/>
<accession>A0A3R6NI13</accession>
<feature type="domain" description="Transglutaminase-like" evidence="1">
    <location>
        <begin position="182"/>
        <end position="268"/>
    </location>
</feature>
<sequence>MKTCFLFMILSILTSCSMQKTKGVSLEQALSMSGENQAELEKVLEYYKNDSIKLEAARYLIRNMPFHFSRMEYFVSPEGERYVPDIRNFTDNQAVKRHCDSLQEKGYTIRKEIVYDIKALHSDYLIRNIDLAFQAWQKPWAKDISFEGFCRYILPYRAEVEPASDMRQELMEYYLPLIDSGKARNAFEACMIINKQFINDLKYKETGQPFYPTVEETFRAGIGECDALCNFATMAMRAVGIPVVVQTTTWTKMDLAHSWCAVLQDGEFYDFSPAYAGPDEYRQKLMTVRYLKPAKVYRNLFDADFKKSRTDDGYTTYLKSPLLKDVTAESGYPVLDLRIEADKEPSSAESLVYLCAYNYYEWKPVAIGIQTDAVCEFKDVVGNNIFIIAEGGKEQELRYITAPFLVDSSGHIRKFIPDKNKLVTQELWIEKGKTPRNLHFWDVEKEYFIPVSCDSITSDTTQLYTRIPDNALLWYATSHRALGQRVGFIENGQLKRTWDF</sequence>
<dbReference type="PANTHER" id="PTHR35532">
    <property type="entry name" value="SIMILAR TO POLYHYDROXYALKANOATE DEPOLYMERASE"/>
    <property type="match status" value="1"/>
</dbReference>
<dbReference type="InterPro" id="IPR002931">
    <property type="entry name" value="Transglutaminase-like"/>
</dbReference>
<reference evidence="2 3" key="1">
    <citation type="submission" date="2018-08" db="EMBL/GenBank/DDBJ databases">
        <title>A genome reference for cultivated species of the human gut microbiota.</title>
        <authorList>
            <person name="Zou Y."/>
            <person name="Xue W."/>
            <person name="Luo G."/>
        </authorList>
    </citation>
    <scope>NUCLEOTIDE SEQUENCE [LARGE SCALE GENOMIC DNA]</scope>
    <source>
        <strain evidence="2 3">AM34-17</strain>
    </source>
</reference>
<protein>
    <submittedName>
        <fullName evidence="2">Transglutaminase domain-containing protein</fullName>
    </submittedName>
</protein>
<dbReference type="Gene3D" id="3.10.620.30">
    <property type="match status" value="1"/>
</dbReference>
<dbReference type="EMBL" id="QSII01000028">
    <property type="protein sequence ID" value="RHC80693.1"/>
    <property type="molecule type" value="Genomic_DNA"/>
</dbReference>
<name>A0A3R6NI13_9BACT</name>
<comment type="caution">
    <text evidence="2">The sequence shown here is derived from an EMBL/GenBank/DDBJ whole genome shotgun (WGS) entry which is preliminary data.</text>
</comment>
<dbReference type="Pfam" id="PF01841">
    <property type="entry name" value="Transglut_core"/>
    <property type="match status" value="1"/>
</dbReference>
<dbReference type="PROSITE" id="PS51257">
    <property type="entry name" value="PROKAR_LIPOPROTEIN"/>
    <property type="match status" value="1"/>
</dbReference>
<dbReference type="PANTHER" id="PTHR35532:SF5">
    <property type="entry name" value="CARBOHYDRATE-BINDING DOMAIN-CONTAINING PROTEIN"/>
    <property type="match status" value="1"/>
</dbReference>
<evidence type="ECO:0000259" key="1">
    <source>
        <dbReference type="Pfam" id="PF01841"/>
    </source>
</evidence>
<organism evidence="2 3">
    <name type="scientific">Parabacteroides merdae</name>
    <dbReference type="NCBI Taxonomy" id="46503"/>
    <lineage>
        <taxon>Bacteria</taxon>
        <taxon>Pseudomonadati</taxon>
        <taxon>Bacteroidota</taxon>
        <taxon>Bacteroidia</taxon>
        <taxon>Bacteroidales</taxon>
        <taxon>Tannerellaceae</taxon>
        <taxon>Parabacteroides</taxon>
    </lineage>
</organism>
<dbReference type="SUPFAM" id="SSF54001">
    <property type="entry name" value="Cysteine proteinases"/>
    <property type="match status" value="1"/>
</dbReference>
<dbReference type="InterPro" id="IPR038765">
    <property type="entry name" value="Papain-like_cys_pep_sf"/>
</dbReference>
<gene>
    <name evidence="2" type="ORF">DW828_16710</name>
</gene>